<name>A0A2P2QSN4_RHIMU</name>
<dbReference type="AlphaFoldDB" id="A0A2P2QSN4"/>
<dbReference type="EMBL" id="GGEC01089548">
    <property type="protein sequence ID" value="MBX70032.1"/>
    <property type="molecule type" value="Transcribed_RNA"/>
</dbReference>
<protein>
    <submittedName>
        <fullName evidence="2">Uncharacterized protein</fullName>
    </submittedName>
</protein>
<feature type="region of interest" description="Disordered" evidence="1">
    <location>
        <begin position="1"/>
        <end position="21"/>
    </location>
</feature>
<reference evidence="2" key="1">
    <citation type="submission" date="2018-02" db="EMBL/GenBank/DDBJ databases">
        <title>Rhizophora mucronata_Transcriptome.</title>
        <authorList>
            <person name="Meera S.P."/>
            <person name="Sreeshan A."/>
            <person name="Augustine A."/>
        </authorList>
    </citation>
    <scope>NUCLEOTIDE SEQUENCE</scope>
    <source>
        <tissue evidence="2">Leaf</tissue>
    </source>
</reference>
<evidence type="ECO:0000313" key="2">
    <source>
        <dbReference type="EMBL" id="MBX70032.1"/>
    </source>
</evidence>
<proteinExistence type="predicted"/>
<accession>A0A2P2QSN4</accession>
<organism evidence="2">
    <name type="scientific">Rhizophora mucronata</name>
    <name type="common">Asiatic mangrove</name>
    <dbReference type="NCBI Taxonomy" id="61149"/>
    <lineage>
        <taxon>Eukaryota</taxon>
        <taxon>Viridiplantae</taxon>
        <taxon>Streptophyta</taxon>
        <taxon>Embryophyta</taxon>
        <taxon>Tracheophyta</taxon>
        <taxon>Spermatophyta</taxon>
        <taxon>Magnoliopsida</taxon>
        <taxon>eudicotyledons</taxon>
        <taxon>Gunneridae</taxon>
        <taxon>Pentapetalae</taxon>
        <taxon>rosids</taxon>
        <taxon>fabids</taxon>
        <taxon>Malpighiales</taxon>
        <taxon>Rhizophoraceae</taxon>
        <taxon>Rhizophora</taxon>
    </lineage>
</organism>
<sequence>MPLGAGVLGFTKKPQQITSRS</sequence>
<evidence type="ECO:0000256" key="1">
    <source>
        <dbReference type="SAM" id="MobiDB-lite"/>
    </source>
</evidence>